<proteinExistence type="predicted"/>
<reference evidence="3" key="2">
    <citation type="submission" date="2015-01" db="EMBL/GenBank/DDBJ databases">
        <title>Evolutionary Origins and Diversification of the Mycorrhizal Mutualists.</title>
        <authorList>
            <consortium name="DOE Joint Genome Institute"/>
            <consortium name="Mycorrhizal Genomics Consortium"/>
            <person name="Kohler A."/>
            <person name="Kuo A."/>
            <person name="Nagy L.G."/>
            <person name="Floudas D."/>
            <person name="Copeland A."/>
            <person name="Barry K.W."/>
            <person name="Cichocki N."/>
            <person name="Veneault-Fourrey C."/>
            <person name="LaButti K."/>
            <person name="Lindquist E.A."/>
            <person name="Lipzen A."/>
            <person name="Lundell T."/>
            <person name="Morin E."/>
            <person name="Murat C."/>
            <person name="Riley R."/>
            <person name="Ohm R."/>
            <person name="Sun H."/>
            <person name="Tunlid A."/>
            <person name="Henrissat B."/>
            <person name="Grigoriev I.V."/>
            <person name="Hibbett D.S."/>
            <person name="Martin F."/>
        </authorList>
    </citation>
    <scope>NUCLEOTIDE SEQUENCE [LARGE SCALE GENOMIC DNA]</scope>
    <source>
        <strain evidence="3">UH-Slu-Lm8-n1</strain>
    </source>
</reference>
<feature type="transmembrane region" description="Helical" evidence="1">
    <location>
        <begin position="48"/>
        <end position="66"/>
    </location>
</feature>
<keyword evidence="1" id="KW-0812">Transmembrane</keyword>
<dbReference type="EMBL" id="KN837045">
    <property type="protein sequence ID" value="KIK31399.1"/>
    <property type="molecule type" value="Genomic_DNA"/>
</dbReference>
<keyword evidence="3" id="KW-1185">Reference proteome</keyword>
<keyword evidence="1" id="KW-1133">Transmembrane helix</keyword>
<organism evidence="2 3">
    <name type="scientific">Suillus luteus UH-Slu-Lm8-n1</name>
    <dbReference type="NCBI Taxonomy" id="930992"/>
    <lineage>
        <taxon>Eukaryota</taxon>
        <taxon>Fungi</taxon>
        <taxon>Dikarya</taxon>
        <taxon>Basidiomycota</taxon>
        <taxon>Agaricomycotina</taxon>
        <taxon>Agaricomycetes</taxon>
        <taxon>Agaricomycetidae</taxon>
        <taxon>Boletales</taxon>
        <taxon>Suillineae</taxon>
        <taxon>Suillaceae</taxon>
        <taxon>Suillus</taxon>
    </lineage>
</organism>
<protein>
    <submittedName>
        <fullName evidence="2">Uncharacterized protein</fullName>
    </submittedName>
</protein>
<accession>A0A0C9ZZN8</accession>
<name>A0A0C9ZZN8_9AGAM</name>
<dbReference type="AlphaFoldDB" id="A0A0C9ZZN8"/>
<keyword evidence="1" id="KW-0472">Membrane</keyword>
<dbReference type="HOGENOM" id="CLU_2706453_0_0_1"/>
<evidence type="ECO:0000256" key="1">
    <source>
        <dbReference type="SAM" id="Phobius"/>
    </source>
</evidence>
<dbReference type="InParanoid" id="A0A0C9ZZN8"/>
<gene>
    <name evidence="2" type="ORF">CY34DRAFT_19972</name>
</gene>
<sequence length="73" mass="8003">MSSSPLTCYGMLVLYTATPAVARRTPVLLPHSFLARFLALSTGSPSKYVFRYTFVLLAVIHVRSSVLGSGRRN</sequence>
<reference evidence="2 3" key="1">
    <citation type="submission" date="2014-04" db="EMBL/GenBank/DDBJ databases">
        <authorList>
            <consortium name="DOE Joint Genome Institute"/>
            <person name="Kuo A."/>
            <person name="Ruytinx J."/>
            <person name="Rineau F."/>
            <person name="Colpaert J."/>
            <person name="Kohler A."/>
            <person name="Nagy L.G."/>
            <person name="Floudas D."/>
            <person name="Copeland A."/>
            <person name="Barry K.W."/>
            <person name="Cichocki N."/>
            <person name="Veneault-Fourrey C."/>
            <person name="LaButti K."/>
            <person name="Lindquist E.A."/>
            <person name="Lipzen A."/>
            <person name="Lundell T."/>
            <person name="Morin E."/>
            <person name="Murat C."/>
            <person name="Sun H."/>
            <person name="Tunlid A."/>
            <person name="Henrissat B."/>
            <person name="Grigoriev I.V."/>
            <person name="Hibbett D.S."/>
            <person name="Martin F."/>
            <person name="Nordberg H.P."/>
            <person name="Cantor M.N."/>
            <person name="Hua S.X."/>
        </authorList>
    </citation>
    <scope>NUCLEOTIDE SEQUENCE [LARGE SCALE GENOMIC DNA]</scope>
    <source>
        <strain evidence="2 3">UH-Slu-Lm8-n1</strain>
    </source>
</reference>
<dbReference type="Proteomes" id="UP000054485">
    <property type="component" value="Unassembled WGS sequence"/>
</dbReference>
<evidence type="ECO:0000313" key="3">
    <source>
        <dbReference type="Proteomes" id="UP000054485"/>
    </source>
</evidence>
<evidence type="ECO:0000313" key="2">
    <source>
        <dbReference type="EMBL" id="KIK31399.1"/>
    </source>
</evidence>